<dbReference type="AlphaFoldDB" id="A0A5B7F5J0"/>
<reference evidence="1 2" key="1">
    <citation type="submission" date="2019-05" db="EMBL/GenBank/DDBJ databases">
        <title>Another draft genome of Portunus trituberculatus and its Hox gene families provides insights of decapod evolution.</title>
        <authorList>
            <person name="Jeong J.-H."/>
            <person name="Song I."/>
            <person name="Kim S."/>
            <person name="Choi T."/>
            <person name="Kim D."/>
            <person name="Ryu S."/>
            <person name="Kim W."/>
        </authorList>
    </citation>
    <scope>NUCLEOTIDE SEQUENCE [LARGE SCALE GENOMIC DNA]</scope>
    <source>
        <tissue evidence="1">Muscle</tissue>
    </source>
</reference>
<organism evidence="1 2">
    <name type="scientific">Portunus trituberculatus</name>
    <name type="common">Swimming crab</name>
    <name type="synonym">Neptunus trituberculatus</name>
    <dbReference type="NCBI Taxonomy" id="210409"/>
    <lineage>
        <taxon>Eukaryota</taxon>
        <taxon>Metazoa</taxon>
        <taxon>Ecdysozoa</taxon>
        <taxon>Arthropoda</taxon>
        <taxon>Crustacea</taxon>
        <taxon>Multicrustacea</taxon>
        <taxon>Malacostraca</taxon>
        <taxon>Eumalacostraca</taxon>
        <taxon>Eucarida</taxon>
        <taxon>Decapoda</taxon>
        <taxon>Pleocyemata</taxon>
        <taxon>Brachyura</taxon>
        <taxon>Eubrachyura</taxon>
        <taxon>Portunoidea</taxon>
        <taxon>Portunidae</taxon>
        <taxon>Portuninae</taxon>
        <taxon>Portunus</taxon>
    </lineage>
</organism>
<protein>
    <submittedName>
        <fullName evidence="1">Uncharacterized protein</fullName>
    </submittedName>
</protein>
<evidence type="ECO:0000313" key="2">
    <source>
        <dbReference type="Proteomes" id="UP000324222"/>
    </source>
</evidence>
<comment type="caution">
    <text evidence="1">The sequence shown here is derived from an EMBL/GenBank/DDBJ whole genome shotgun (WGS) entry which is preliminary data.</text>
</comment>
<proteinExistence type="predicted"/>
<keyword evidence="2" id="KW-1185">Reference proteome</keyword>
<sequence>MRHAKNRTRKTQDIISSRDTLQGLFGSPVKFVTNNIPSGAVYYIQQFRVTQILAGDALSFLSKGRDARWTHKKPY</sequence>
<dbReference type="Proteomes" id="UP000324222">
    <property type="component" value="Unassembled WGS sequence"/>
</dbReference>
<accession>A0A5B7F5J0</accession>
<evidence type="ECO:0000313" key="1">
    <source>
        <dbReference type="EMBL" id="MPC42710.1"/>
    </source>
</evidence>
<gene>
    <name evidence="1" type="ORF">E2C01_036338</name>
</gene>
<name>A0A5B7F5J0_PORTR</name>
<dbReference type="EMBL" id="VSRR010005540">
    <property type="protein sequence ID" value="MPC42710.1"/>
    <property type="molecule type" value="Genomic_DNA"/>
</dbReference>